<evidence type="ECO:0000313" key="8">
    <source>
        <dbReference type="EMBL" id="UTW11293.1"/>
    </source>
</evidence>
<dbReference type="SUPFAM" id="SSF55961">
    <property type="entry name" value="Bet v1-like"/>
    <property type="match status" value="1"/>
</dbReference>
<feature type="compositionally biased region" description="Basic and acidic residues" evidence="6">
    <location>
        <begin position="275"/>
        <end position="289"/>
    </location>
</feature>
<reference evidence="8" key="1">
    <citation type="submission" date="2021-04" db="EMBL/GenBank/DDBJ databases">
        <title>Oceanospirillales bacteria with DddD are important DMSP degraders in coastal seawater.</title>
        <authorList>
            <person name="Liu J."/>
        </authorList>
    </citation>
    <scope>NUCLEOTIDE SEQUENCE</scope>
    <source>
        <strain evidence="8">D13-1</strain>
    </source>
</reference>
<dbReference type="InterPro" id="IPR010419">
    <property type="entry name" value="CO_DH_gsu"/>
</dbReference>
<dbReference type="InterPro" id="IPR036884">
    <property type="entry name" value="2Fe-2S-bd_dom_sf"/>
</dbReference>
<dbReference type="Gene3D" id="3.10.20.30">
    <property type="match status" value="1"/>
</dbReference>
<dbReference type="InterPro" id="IPR023393">
    <property type="entry name" value="START-like_dom_sf"/>
</dbReference>
<keyword evidence="5" id="KW-0411">Iron-sulfur</keyword>
<dbReference type="InterPro" id="IPR006058">
    <property type="entry name" value="2Fe2S_fd_BS"/>
</dbReference>
<dbReference type="Gene3D" id="1.10.150.120">
    <property type="entry name" value="[2Fe-2S]-binding domain"/>
    <property type="match status" value="1"/>
</dbReference>
<evidence type="ECO:0000256" key="4">
    <source>
        <dbReference type="ARBA" id="ARBA00023004"/>
    </source>
</evidence>
<dbReference type="Pfam" id="PF06240">
    <property type="entry name" value="COXG"/>
    <property type="match status" value="1"/>
</dbReference>
<dbReference type="Proteomes" id="UP001058461">
    <property type="component" value="Chromosome"/>
</dbReference>
<keyword evidence="1" id="KW-0001">2Fe-2S</keyword>
<accession>A0ABY5HG04</accession>
<keyword evidence="3" id="KW-0560">Oxidoreductase</keyword>
<dbReference type="CDD" id="cd00207">
    <property type="entry name" value="fer2"/>
    <property type="match status" value="1"/>
</dbReference>
<evidence type="ECO:0000313" key="9">
    <source>
        <dbReference type="Proteomes" id="UP001058461"/>
    </source>
</evidence>
<proteinExistence type="predicted"/>
<dbReference type="PROSITE" id="PS51085">
    <property type="entry name" value="2FE2S_FER_2"/>
    <property type="match status" value="1"/>
</dbReference>
<dbReference type="InterPro" id="IPR051452">
    <property type="entry name" value="Diverse_Oxidoreductases"/>
</dbReference>
<dbReference type="EMBL" id="CP073347">
    <property type="protein sequence ID" value="UTW11293.1"/>
    <property type="molecule type" value="Genomic_DNA"/>
</dbReference>
<dbReference type="CDD" id="cd07823">
    <property type="entry name" value="SRPBCC_5"/>
    <property type="match status" value="1"/>
</dbReference>
<dbReference type="InterPro" id="IPR002888">
    <property type="entry name" value="2Fe-2S-bd"/>
</dbReference>
<evidence type="ECO:0000256" key="6">
    <source>
        <dbReference type="SAM" id="MobiDB-lite"/>
    </source>
</evidence>
<evidence type="ECO:0000256" key="5">
    <source>
        <dbReference type="ARBA" id="ARBA00023014"/>
    </source>
</evidence>
<sequence>MNSPEASVELIKLNVNGAPASAQVEERTSLADMLRDGLDLTGTHLGCEQGVCGACTIEVDGVPSRSCTLLATRCRGAQVRTIEGYDGDAVMDALRDAFSEHHALQCGFCTPGMLVSSRDIIMRGLPLDEQQVRMALSGNLCRCTGYMGIVQAVMSVLARRDELLSPEQRDSAEPVPEHQYSGPLPTFERSCGKVEMQAAPVNDAGGDRILELIKLKHSRDDVWALMRNVEQVVSCVPGASLLAENGDQLEIQMEASFGAISASFKGEGRFTFDDASHSGRFEGQGKDSRSGSGASGAMDFSLEADGDGCILHLEASYAITGALSQFSRGGLVKSFASAVTRMFADNLSARLRGETPNTSAAAKLSVFKLIVMVVKGWFRR</sequence>
<protein>
    <submittedName>
        <fullName evidence="8">2Fe-2S iron-sulfur cluster binding domain-containing protein</fullName>
    </submittedName>
</protein>
<feature type="domain" description="2Fe-2S ferredoxin-type" evidence="7">
    <location>
        <begin position="9"/>
        <end position="85"/>
    </location>
</feature>
<keyword evidence="4" id="KW-0408">Iron</keyword>
<dbReference type="PANTHER" id="PTHR44379">
    <property type="entry name" value="OXIDOREDUCTASE WITH IRON-SULFUR SUBUNIT"/>
    <property type="match status" value="1"/>
</dbReference>
<evidence type="ECO:0000256" key="3">
    <source>
        <dbReference type="ARBA" id="ARBA00023002"/>
    </source>
</evidence>
<dbReference type="SUPFAM" id="SSF54292">
    <property type="entry name" value="2Fe-2S ferredoxin-like"/>
    <property type="match status" value="1"/>
</dbReference>
<dbReference type="Pfam" id="PF00111">
    <property type="entry name" value="Fer2"/>
    <property type="match status" value="1"/>
</dbReference>
<dbReference type="SUPFAM" id="SSF47741">
    <property type="entry name" value="CO dehydrogenase ISP C-domain like"/>
    <property type="match status" value="1"/>
</dbReference>
<name>A0ABY5HG04_9GAMM</name>
<dbReference type="InterPro" id="IPR012675">
    <property type="entry name" value="Beta-grasp_dom_sf"/>
</dbReference>
<gene>
    <name evidence="8" type="ORF">KDW95_18810</name>
</gene>
<keyword evidence="9" id="KW-1185">Reference proteome</keyword>
<evidence type="ECO:0000259" key="7">
    <source>
        <dbReference type="PROSITE" id="PS51085"/>
    </source>
</evidence>
<dbReference type="RefSeq" id="WP_255853333.1">
    <property type="nucleotide sequence ID" value="NZ_CP073347.1"/>
</dbReference>
<evidence type="ECO:0000256" key="2">
    <source>
        <dbReference type="ARBA" id="ARBA00022723"/>
    </source>
</evidence>
<dbReference type="PANTHER" id="PTHR44379:SF8">
    <property type="entry name" value="XANTHINE DEHYDROGENASE IRON-SULFUR-BINDING SUBUNIT XDHC-RELATED"/>
    <property type="match status" value="1"/>
</dbReference>
<feature type="region of interest" description="Disordered" evidence="6">
    <location>
        <begin position="275"/>
        <end position="294"/>
    </location>
</feature>
<keyword evidence="2" id="KW-0479">Metal-binding</keyword>
<organism evidence="8 9">
    <name type="scientific">Marinobacterium rhizophilum</name>
    <dbReference type="NCBI Taxonomy" id="420402"/>
    <lineage>
        <taxon>Bacteria</taxon>
        <taxon>Pseudomonadati</taxon>
        <taxon>Pseudomonadota</taxon>
        <taxon>Gammaproteobacteria</taxon>
        <taxon>Oceanospirillales</taxon>
        <taxon>Oceanospirillaceae</taxon>
        <taxon>Marinobacterium</taxon>
    </lineage>
</organism>
<dbReference type="PROSITE" id="PS00197">
    <property type="entry name" value="2FE2S_FER_1"/>
    <property type="match status" value="1"/>
</dbReference>
<dbReference type="Pfam" id="PF01799">
    <property type="entry name" value="Fer2_2"/>
    <property type="match status" value="1"/>
</dbReference>
<dbReference type="InterPro" id="IPR001041">
    <property type="entry name" value="2Fe-2S_ferredoxin-type"/>
</dbReference>
<dbReference type="Gene3D" id="3.30.530.20">
    <property type="match status" value="1"/>
</dbReference>
<dbReference type="InterPro" id="IPR036010">
    <property type="entry name" value="2Fe-2S_ferredoxin-like_sf"/>
</dbReference>
<evidence type="ECO:0000256" key="1">
    <source>
        <dbReference type="ARBA" id="ARBA00022714"/>
    </source>
</evidence>